<proteinExistence type="predicted"/>
<accession>A0A392RFM2</accession>
<dbReference type="EMBL" id="LXQA010217542">
    <property type="protein sequence ID" value="MCI34834.1"/>
    <property type="molecule type" value="Genomic_DNA"/>
</dbReference>
<organism evidence="1 2">
    <name type="scientific">Trifolium medium</name>
    <dbReference type="NCBI Taxonomy" id="97028"/>
    <lineage>
        <taxon>Eukaryota</taxon>
        <taxon>Viridiplantae</taxon>
        <taxon>Streptophyta</taxon>
        <taxon>Embryophyta</taxon>
        <taxon>Tracheophyta</taxon>
        <taxon>Spermatophyta</taxon>
        <taxon>Magnoliopsida</taxon>
        <taxon>eudicotyledons</taxon>
        <taxon>Gunneridae</taxon>
        <taxon>Pentapetalae</taxon>
        <taxon>rosids</taxon>
        <taxon>fabids</taxon>
        <taxon>Fabales</taxon>
        <taxon>Fabaceae</taxon>
        <taxon>Papilionoideae</taxon>
        <taxon>50 kb inversion clade</taxon>
        <taxon>NPAAA clade</taxon>
        <taxon>Hologalegina</taxon>
        <taxon>IRL clade</taxon>
        <taxon>Trifolieae</taxon>
        <taxon>Trifolium</taxon>
    </lineage>
</organism>
<dbReference type="AlphaFoldDB" id="A0A392RFM2"/>
<comment type="caution">
    <text evidence="1">The sequence shown here is derived from an EMBL/GenBank/DDBJ whole genome shotgun (WGS) entry which is preliminary data.</text>
</comment>
<evidence type="ECO:0000313" key="1">
    <source>
        <dbReference type="EMBL" id="MCI34834.1"/>
    </source>
</evidence>
<keyword evidence="2" id="KW-1185">Reference proteome</keyword>
<evidence type="ECO:0000313" key="2">
    <source>
        <dbReference type="Proteomes" id="UP000265520"/>
    </source>
</evidence>
<sequence length="54" mass="6110">DARIINSNALFQRERGGEEKVTVRVKGGGCGCHRRRRGGWTCVGRRRFFDGMTV</sequence>
<dbReference type="Proteomes" id="UP000265520">
    <property type="component" value="Unassembled WGS sequence"/>
</dbReference>
<protein>
    <submittedName>
        <fullName evidence="1">Uncharacterized protein</fullName>
    </submittedName>
</protein>
<name>A0A392RFM2_9FABA</name>
<feature type="non-terminal residue" evidence="1">
    <location>
        <position position="1"/>
    </location>
</feature>
<reference evidence="1 2" key="1">
    <citation type="journal article" date="2018" name="Front. Plant Sci.">
        <title>Red Clover (Trifolium pratense) and Zigzag Clover (T. medium) - A Picture of Genomic Similarities and Differences.</title>
        <authorList>
            <person name="Dluhosova J."/>
            <person name="Istvanek J."/>
            <person name="Nedelnik J."/>
            <person name="Repkova J."/>
        </authorList>
    </citation>
    <scope>NUCLEOTIDE SEQUENCE [LARGE SCALE GENOMIC DNA]</scope>
    <source>
        <strain evidence="2">cv. 10/8</strain>
        <tissue evidence="1">Leaf</tissue>
    </source>
</reference>